<dbReference type="Proteomes" id="UP000280792">
    <property type="component" value="Unassembled WGS sequence"/>
</dbReference>
<reference evidence="2 3" key="2">
    <citation type="submission" date="2018-12" db="EMBL/GenBank/DDBJ databases">
        <title>Simiduia agarivorans gen. nov., sp. nov., a marine, agarolytic bacterium isolated from shallow coastal water from Keelung, Taiwan.</title>
        <authorList>
            <person name="Shieh W.Y."/>
        </authorList>
    </citation>
    <scope>NUCLEOTIDE SEQUENCE [LARGE SCALE GENOMIC DNA]</scope>
    <source>
        <strain evidence="2 3">GTF-13</strain>
    </source>
</reference>
<name>A0A3P3VMF7_9GAMM</name>
<accession>A0A3P3VMF7</accession>
<protein>
    <submittedName>
        <fullName evidence="2">DUF1330 domain-containing protein</fullName>
    </submittedName>
</protein>
<dbReference type="AlphaFoldDB" id="A0A3P3VMF7"/>
<keyword evidence="3" id="KW-1185">Reference proteome</keyword>
<reference evidence="2 3" key="1">
    <citation type="submission" date="2018-08" db="EMBL/GenBank/DDBJ databases">
        <authorList>
            <person name="Khan S.A."/>
        </authorList>
    </citation>
    <scope>NUCLEOTIDE SEQUENCE [LARGE SCALE GENOMIC DNA]</scope>
    <source>
        <strain evidence="2 3">GTF-13</strain>
    </source>
</reference>
<dbReference type="InterPro" id="IPR011008">
    <property type="entry name" value="Dimeric_a/b-barrel"/>
</dbReference>
<comment type="caution">
    <text evidence="2">The sequence shown here is derived from an EMBL/GenBank/DDBJ whole genome shotgun (WGS) entry which is preliminary data.</text>
</comment>
<evidence type="ECO:0000313" key="2">
    <source>
        <dbReference type="EMBL" id="RRJ83951.1"/>
    </source>
</evidence>
<evidence type="ECO:0000313" key="3">
    <source>
        <dbReference type="Proteomes" id="UP000280792"/>
    </source>
</evidence>
<dbReference type="Gene3D" id="3.30.70.100">
    <property type="match status" value="1"/>
</dbReference>
<dbReference type="PANTHER" id="PTHR40257:SF1">
    <property type="entry name" value="DUF1330 DOMAIN-CONTAINING PROTEIN"/>
    <property type="match status" value="1"/>
</dbReference>
<organism evidence="2 3">
    <name type="scientific">Aestuariirhabdus litorea</name>
    <dbReference type="NCBI Taxonomy" id="2528527"/>
    <lineage>
        <taxon>Bacteria</taxon>
        <taxon>Pseudomonadati</taxon>
        <taxon>Pseudomonadota</taxon>
        <taxon>Gammaproteobacteria</taxon>
        <taxon>Oceanospirillales</taxon>
        <taxon>Aestuariirhabdaceae</taxon>
        <taxon>Aestuariirhabdus</taxon>
    </lineage>
</organism>
<sequence>MPYIDPRPQQLQTVIAQAPKGVPVVMLNLLSFRDQANYADGTQCSGREAYARYGKAALGPLGKAGASVIWSGSARGTVIGPDEEQWDQVLLVRYPSVEAFLAMVTSAEYQAIVFHRSAALADSRLTLTLESST</sequence>
<gene>
    <name evidence="2" type="ORF">D0544_02185</name>
</gene>
<proteinExistence type="predicted"/>
<evidence type="ECO:0000259" key="1">
    <source>
        <dbReference type="Pfam" id="PF07045"/>
    </source>
</evidence>
<dbReference type="RefSeq" id="WP_125014377.1">
    <property type="nucleotide sequence ID" value="NZ_QWEZ01000001.1"/>
</dbReference>
<dbReference type="EMBL" id="QWEZ01000001">
    <property type="protein sequence ID" value="RRJ83951.1"/>
    <property type="molecule type" value="Genomic_DNA"/>
</dbReference>
<dbReference type="SUPFAM" id="SSF54909">
    <property type="entry name" value="Dimeric alpha+beta barrel"/>
    <property type="match status" value="1"/>
</dbReference>
<dbReference type="PANTHER" id="PTHR40257">
    <property type="match status" value="1"/>
</dbReference>
<feature type="domain" description="DUF1330" evidence="1">
    <location>
        <begin position="46"/>
        <end position="120"/>
    </location>
</feature>
<dbReference type="InterPro" id="IPR010753">
    <property type="entry name" value="DUF1330"/>
</dbReference>
<dbReference type="Pfam" id="PF07045">
    <property type="entry name" value="DUF1330"/>
    <property type="match status" value="1"/>
</dbReference>